<feature type="chain" id="PRO_5002204383" description="alpha-amylase" evidence="18">
    <location>
        <begin position="19"/>
        <end position="529"/>
    </location>
</feature>
<dbReference type="OrthoDB" id="204980at2759"/>
<accession>A0A0C9UXQ6</accession>
<dbReference type="InterPro" id="IPR013780">
    <property type="entry name" value="Glyco_hydro_b"/>
</dbReference>
<organism evidence="20 21">
    <name type="scientific">Sphaerobolus stellatus (strain SS14)</name>
    <dbReference type="NCBI Taxonomy" id="990650"/>
    <lineage>
        <taxon>Eukaryota</taxon>
        <taxon>Fungi</taxon>
        <taxon>Dikarya</taxon>
        <taxon>Basidiomycota</taxon>
        <taxon>Agaricomycotina</taxon>
        <taxon>Agaricomycetes</taxon>
        <taxon>Phallomycetidae</taxon>
        <taxon>Geastrales</taxon>
        <taxon>Sphaerobolaceae</taxon>
        <taxon>Sphaerobolus</taxon>
    </lineage>
</organism>
<dbReference type="PANTHER" id="PTHR10357">
    <property type="entry name" value="ALPHA-AMYLASE FAMILY MEMBER"/>
    <property type="match status" value="1"/>
</dbReference>
<evidence type="ECO:0000259" key="19">
    <source>
        <dbReference type="SMART" id="SM00642"/>
    </source>
</evidence>
<gene>
    <name evidence="20" type="ORF">M422DRAFT_214793</name>
</gene>
<dbReference type="EMBL" id="KN837273">
    <property type="protein sequence ID" value="KIJ29885.1"/>
    <property type="molecule type" value="Genomic_DNA"/>
</dbReference>
<dbReference type="FunFam" id="3.20.20.80:FF:000120">
    <property type="entry name" value="Alpha-amylase A"/>
    <property type="match status" value="1"/>
</dbReference>
<evidence type="ECO:0000256" key="4">
    <source>
        <dbReference type="ARBA" id="ARBA00012595"/>
    </source>
</evidence>
<dbReference type="GO" id="GO:0016052">
    <property type="term" value="P:carbohydrate catabolic process"/>
    <property type="evidence" value="ECO:0007669"/>
    <property type="project" value="InterPro"/>
</dbReference>
<feature type="binding site" evidence="17">
    <location>
        <position position="102"/>
    </location>
    <ligand>
        <name>substrate</name>
    </ligand>
</feature>
<feature type="disulfide bond" evidence="16">
    <location>
        <begin position="453"/>
        <end position="489"/>
    </location>
</feature>
<feature type="signal peptide" evidence="18">
    <location>
        <begin position="1"/>
        <end position="18"/>
    </location>
</feature>
<keyword evidence="9 16" id="KW-1015">Disulfide bond</keyword>
<dbReference type="AlphaFoldDB" id="A0A0C9UXQ6"/>
<dbReference type="GO" id="GO:0004556">
    <property type="term" value="F:alpha-amylase activity"/>
    <property type="evidence" value="ECO:0007669"/>
    <property type="project" value="UniProtKB-EC"/>
</dbReference>
<keyword evidence="5 15" id="KW-0479">Metal-binding</keyword>
<dbReference type="SUPFAM" id="SSF51011">
    <property type="entry name" value="Glycosyl hydrolase domain"/>
    <property type="match status" value="1"/>
</dbReference>
<evidence type="ECO:0000256" key="6">
    <source>
        <dbReference type="ARBA" id="ARBA00022729"/>
    </source>
</evidence>
<evidence type="ECO:0000313" key="20">
    <source>
        <dbReference type="EMBL" id="KIJ29885.1"/>
    </source>
</evidence>
<feature type="binding site" evidence="17">
    <location>
        <position position="219"/>
    </location>
    <ligand>
        <name>substrate</name>
    </ligand>
</feature>
<dbReference type="InterPro" id="IPR013777">
    <property type="entry name" value="A-amylase-like"/>
</dbReference>
<feature type="binding site" evidence="17">
    <location>
        <position position="315"/>
    </location>
    <ligand>
        <name>substrate</name>
    </ligand>
</feature>
<evidence type="ECO:0000256" key="17">
    <source>
        <dbReference type="PIRSR" id="PIRSR001024-5"/>
    </source>
</evidence>
<feature type="binding site" evidence="15">
    <location>
        <position position="190"/>
    </location>
    <ligand>
        <name>Ca(2+)</name>
        <dbReference type="ChEBI" id="CHEBI:29108"/>
        <label>1</label>
    </ligand>
</feature>
<evidence type="ECO:0000256" key="16">
    <source>
        <dbReference type="PIRSR" id="PIRSR001024-4"/>
    </source>
</evidence>
<feature type="binding site" evidence="17">
    <location>
        <position position="53"/>
    </location>
    <ligand>
        <name>substrate</name>
    </ligand>
</feature>
<dbReference type="PANTHER" id="PTHR10357:SF215">
    <property type="entry name" value="ALPHA-AMYLASE 1"/>
    <property type="match status" value="1"/>
</dbReference>
<keyword evidence="6 18" id="KW-0732">Signal</keyword>
<dbReference type="InterPro" id="IPR015340">
    <property type="entry name" value="A_amylase_C_dom"/>
</dbReference>
<evidence type="ECO:0000256" key="1">
    <source>
        <dbReference type="ARBA" id="ARBA00000548"/>
    </source>
</evidence>
<dbReference type="InterPro" id="IPR006047">
    <property type="entry name" value="GH13_cat_dom"/>
</dbReference>
<comment type="cofactor">
    <cofactor evidence="2">
        <name>Ca(2+)</name>
        <dbReference type="ChEBI" id="CHEBI:29108"/>
    </cofactor>
</comment>
<protein>
    <recommendedName>
        <fullName evidence="4">alpha-amylase</fullName>
        <ecNumber evidence="4">3.2.1.1</ecNumber>
    </recommendedName>
</protein>
<evidence type="ECO:0000256" key="8">
    <source>
        <dbReference type="ARBA" id="ARBA00022837"/>
    </source>
</evidence>
<evidence type="ECO:0000256" key="9">
    <source>
        <dbReference type="ARBA" id="ARBA00023157"/>
    </source>
</evidence>
<feature type="active site" description="Nucleophile" evidence="13">
    <location>
        <position position="221"/>
    </location>
</feature>
<dbReference type="SUPFAM" id="SSF51445">
    <property type="entry name" value="(Trans)glycosidases"/>
    <property type="match status" value="1"/>
</dbReference>
<dbReference type="Proteomes" id="UP000054279">
    <property type="component" value="Unassembled WGS sequence"/>
</dbReference>
<name>A0A0C9UXQ6_SPHS4</name>
<keyword evidence="7 20" id="KW-0378">Hydrolase</keyword>
<keyword evidence="10" id="KW-0325">Glycoprotein</keyword>
<keyword evidence="11" id="KW-0119">Carbohydrate metabolism</keyword>
<feature type="binding site" evidence="15">
    <location>
        <position position="245"/>
    </location>
    <ligand>
        <name>Ca(2+)</name>
        <dbReference type="ChEBI" id="CHEBI:29108"/>
        <label>2</label>
    </ligand>
</feature>
<dbReference type="EC" id="3.2.1.1" evidence="4"/>
<comment type="similarity">
    <text evidence="3">Belongs to the glycosyl hydrolase 13 family.</text>
</comment>
<feature type="disulfide bond" evidence="16">
    <location>
        <begin position="48"/>
        <end position="56"/>
    </location>
</feature>
<feature type="domain" description="Glycosyl hydrolase family 13 catalytic" evidence="19">
    <location>
        <begin position="31"/>
        <end position="386"/>
    </location>
</feature>
<feature type="binding site" evidence="15">
    <location>
        <position position="140"/>
    </location>
    <ligand>
        <name>Ca(2+)</name>
        <dbReference type="ChEBI" id="CHEBI:29108"/>
        <label>1</label>
    </ligand>
</feature>
<evidence type="ECO:0000256" key="3">
    <source>
        <dbReference type="ARBA" id="ARBA00008061"/>
    </source>
</evidence>
<evidence type="ECO:0000256" key="18">
    <source>
        <dbReference type="SAM" id="SignalP"/>
    </source>
</evidence>
<feature type="binding site" evidence="17">
    <location>
        <position position="362"/>
    </location>
    <ligand>
        <name>substrate</name>
    </ligand>
</feature>
<keyword evidence="8 15" id="KW-0106">Calcium</keyword>
<dbReference type="SMART" id="SM00642">
    <property type="entry name" value="Aamy"/>
    <property type="match status" value="1"/>
</dbReference>
<dbReference type="Pfam" id="PF00128">
    <property type="entry name" value="Alpha-amylase"/>
    <property type="match status" value="1"/>
</dbReference>
<dbReference type="Gene3D" id="3.20.20.80">
    <property type="entry name" value="Glycosidases"/>
    <property type="match status" value="1"/>
</dbReference>
<feature type="binding site" evidence="15">
    <location>
        <position position="177"/>
    </location>
    <ligand>
        <name>Ca(2+)</name>
        <dbReference type="ChEBI" id="CHEBI:29108"/>
        <label>1</label>
    </ligand>
</feature>
<evidence type="ECO:0000256" key="11">
    <source>
        <dbReference type="ARBA" id="ARBA00023277"/>
    </source>
</evidence>
<dbReference type="GO" id="GO:0005509">
    <property type="term" value="F:calcium ion binding"/>
    <property type="evidence" value="ECO:0007669"/>
    <property type="project" value="InterPro"/>
</dbReference>
<evidence type="ECO:0000313" key="21">
    <source>
        <dbReference type="Proteomes" id="UP000054279"/>
    </source>
</evidence>
<keyword evidence="12" id="KW-0326">Glycosidase</keyword>
<keyword evidence="21" id="KW-1185">Reference proteome</keyword>
<evidence type="ECO:0000256" key="7">
    <source>
        <dbReference type="ARBA" id="ARBA00022801"/>
    </source>
</evidence>
<evidence type="ECO:0000256" key="10">
    <source>
        <dbReference type="ARBA" id="ARBA00023180"/>
    </source>
</evidence>
<dbReference type="HOGENOM" id="CLU_006462_7_2_1"/>
<evidence type="ECO:0000256" key="14">
    <source>
        <dbReference type="PIRSR" id="PIRSR001024-2"/>
    </source>
</evidence>
<comment type="catalytic activity">
    <reaction evidence="1">
        <text>Endohydrolysis of (1-&gt;4)-alpha-D-glucosidic linkages in polysaccharides containing three or more (1-&gt;4)-alpha-linked D-glucose units.</text>
        <dbReference type="EC" id="3.2.1.1"/>
    </reaction>
</comment>
<evidence type="ECO:0000256" key="15">
    <source>
        <dbReference type="PIRSR" id="PIRSR001024-3"/>
    </source>
</evidence>
<feature type="site" description="Transition state stabilizer" evidence="14">
    <location>
        <position position="315"/>
    </location>
</feature>
<reference evidence="20 21" key="1">
    <citation type="submission" date="2014-06" db="EMBL/GenBank/DDBJ databases">
        <title>Evolutionary Origins and Diversification of the Mycorrhizal Mutualists.</title>
        <authorList>
            <consortium name="DOE Joint Genome Institute"/>
            <consortium name="Mycorrhizal Genomics Consortium"/>
            <person name="Kohler A."/>
            <person name="Kuo A."/>
            <person name="Nagy L.G."/>
            <person name="Floudas D."/>
            <person name="Copeland A."/>
            <person name="Barry K.W."/>
            <person name="Cichocki N."/>
            <person name="Veneault-Fourrey C."/>
            <person name="LaButti K."/>
            <person name="Lindquist E.A."/>
            <person name="Lipzen A."/>
            <person name="Lundell T."/>
            <person name="Morin E."/>
            <person name="Murat C."/>
            <person name="Riley R."/>
            <person name="Ohm R."/>
            <person name="Sun H."/>
            <person name="Tunlid A."/>
            <person name="Henrissat B."/>
            <person name="Grigoriev I.V."/>
            <person name="Hibbett D.S."/>
            <person name="Martin F."/>
        </authorList>
    </citation>
    <scope>NUCLEOTIDE SEQUENCE [LARGE SCALE GENOMIC DNA]</scope>
    <source>
        <strain evidence="20 21">SS14</strain>
    </source>
</reference>
<feature type="binding site" evidence="15">
    <location>
        <position position="225"/>
    </location>
    <ligand>
        <name>Ca(2+)</name>
        <dbReference type="ChEBI" id="CHEBI:29108"/>
        <label>1</label>
    </ligand>
</feature>
<dbReference type="Gene3D" id="2.60.40.1180">
    <property type="entry name" value="Golgi alpha-mannosidase II"/>
    <property type="match status" value="1"/>
</dbReference>
<evidence type="ECO:0000256" key="5">
    <source>
        <dbReference type="ARBA" id="ARBA00022723"/>
    </source>
</evidence>
<dbReference type="PIRSF" id="PIRSF001024">
    <property type="entry name" value="Alph-amyl_fung"/>
    <property type="match status" value="1"/>
</dbReference>
<feature type="disulfide bond" evidence="16">
    <location>
        <begin position="166"/>
        <end position="179"/>
    </location>
</feature>
<dbReference type="InterPro" id="IPR017853">
    <property type="entry name" value="GH"/>
</dbReference>
<evidence type="ECO:0000256" key="12">
    <source>
        <dbReference type="ARBA" id="ARBA00023295"/>
    </source>
</evidence>
<proteinExistence type="inferred from homology"/>
<feature type="active site" description="Proton donor" evidence="13">
    <location>
        <position position="245"/>
    </location>
</feature>
<feature type="binding site" evidence="15">
    <location>
        <position position="221"/>
    </location>
    <ligand>
        <name>Ca(2+)</name>
        <dbReference type="ChEBI" id="CHEBI:29108"/>
        <label>2</label>
    </ligand>
</feature>
<evidence type="ECO:0000256" key="2">
    <source>
        <dbReference type="ARBA" id="ARBA00001913"/>
    </source>
</evidence>
<evidence type="ECO:0000256" key="13">
    <source>
        <dbReference type="PIRSR" id="PIRSR001024-1"/>
    </source>
</evidence>
<dbReference type="Pfam" id="PF09260">
    <property type="entry name" value="A_amylase_dom_C"/>
    <property type="match status" value="1"/>
</dbReference>
<dbReference type="CDD" id="cd11319">
    <property type="entry name" value="AmyAc_euk_AmyA"/>
    <property type="match status" value="1"/>
</dbReference>
<sequence length="529" mass="57814">MFLSFVSVIALFVPSVFAASAEQWRSRSIYQLFTDRYALPSGAKSSNCDPGDQTWCGGTWSAIRENLDYIQGAGFTAVWISPVNKNYDGPRTKYGDAYTGYWVTDISQLNEHFGTADDLKALSAELHKRGMYLMVDMVLNNVMATSIPTDYSSYFFKETSMYHPYCAIDWGNRTSEEDCWLGDTVVPLPDINTENPAVSQGYVDWIGGFIQEYSIDGLRLDAAKHAPAEFWTPICAKAGVFCMGEVFGNEIDLAASYQGPDALDSVLNYPIYDALVEAFAIPGPQNMTALVQVMQQSKQSYKDLSVLGNFLENQDNPRWSNISVDIQSMLNAMVFTFMTDGIPIVYYGQEQRFSGNADPWNREPLWPSHYANSTMYNSIATLNKIRSFVINQTDGGWTTSNAEILSSTDNGIAVLKGNVLSIMTNIGSPPQNTSIGVYTPWATLTSLMDVMSCTQHVVGSNGTVSVEYSLGGHAVVLLPTADLGESGLCGYKAPPVGGLDAHASTAGRLSVIPSSLVMISVLVMLGHLL</sequence>